<dbReference type="PANTHER" id="PTHR43238">
    <property type="entry name" value="GDP-L-FUCOSE SYNTHASE"/>
    <property type="match status" value="1"/>
</dbReference>
<proteinExistence type="predicted"/>
<feature type="domain" description="NAD-dependent epimerase/dehydratase" evidence="1">
    <location>
        <begin position="9"/>
        <end position="222"/>
    </location>
</feature>
<gene>
    <name evidence="2" type="ORF">METZ01_LOCUS412144</name>
</gene>
<protein>
    <recommendedName>
        <fullName evidence="1">NAD-dependent epimerase/dehydratase domain-containing protein</fullName>
    </recommendedName>
</protein>
<evidence type="ECO:0000259" key="1">
    <source>
        <dbReference type="Pfam" id="PF01370"/>
    </source>
</evidence>
<feature type="non-terminal residue" evidence="2">
    <location>
        <position position="222"/>
    </location>
</feature>
<dbReference type="SUPFAM" id="SSF51735">
    <property type="entry name" value="NAD(P)-binding Rossmann-fold domains"/>
    <property type="match status" value="1"/>
</dbReference>
<dbReference type="InterPro" id="IPR036291">
    <property type="entry name" value="NAD(P)-bd_dom_sf"/>
</dbReference>
<name>A0A382WL01_9ZZZZ</name>
<dbReference type="GO" id="GO:0050577">
    <property type="term" value="F:GDP-L-fucose synthase activity"/>
    <property type="evidence" value="ECO:0007669"/>
    <property type="project" value="TreeGrafter"/>
</dbReference>
<sequence length="222" mass="24608">MKFFKNKKILIAGGTGLIGAFITNYLCLSNAKVTCVSVDSKSRVNKVLSNPNVFKRVDLRNNNLCKEITKEVDIVINLMGVRESTQLGVKQSATSLSAFLRCNTNLIENSCLNRVGTYLFCGSINQYPPLKIRKEEDVWNGLPSAQDKYVGVSKRIGEMEAEAYSIQFQWDAVKIIRPSNVYGPFDNFNPATAHVIPSLIHKALNSKNDFIEVAGNGSAIRD</sequence>
<dbReference type="EMBL" id="UINC01160565">
    <property type="protein sequence ID" value="SVD59290.1"/>
    <property type="molecule type" value="Genomic_DNA"/>
</dbReference>
<dbReference type="Gene3D" id="3.40.50.720">
    <property type="entry name" value="NAD(P)-binding Rossmann-like Domain"/>
    <property type="match status" value="1"/>
</dbReference>
<dbReference type="PANTHER" id="PTHR43238:SF1">
    <property type="entry name" value="GDP-L-FUCOSE SYNTHASE"/>
    <property type="match status" value="1"/>
</dbReference>
<dbReference type="Pfam" id="PF01370">
    <property type="entry name" value="Epimerase"/>
    <property type="match status" value="1"/>
</dbReference>
<dbReference type="InterPro" id="IPR001509">
    <property type="entry name" value="Epimerase_deHydtase"/>
</dbReference>
<reference evidence="2" key="1">
    <citation type="submission" date="2018-05" db="EMBL/GenBank/DDBJ databases">
        <authorList>
            <person name="Lanie J.A."/>
            <person name="Ng W.-L."/>
            <person name="Kazmierczak K.M."/>
            <person name="Andrzejewski T.M."/>
            <person name="Davidsen T.M."/>
            <person name="Wayne K.J."/>
            <person name="Tettelin H."/>
            <person name="Glass J.I."/>
            <person name="Rusch D."/>
            <person name="Podicherti R."/>
            <person name="Tsui H.-C.T."/>
            <person name="Winkler M.E."/>
        </authorList>
    </citation>
    <scope>NUCLEOTIDE SEQUENCE</scope>
</reference>
<dbReference type="AlphaFoldDB" id="A0A382WL01"/>
<accession>A0A382WL01</accession>
<evidence type="ECO:0000313" key="2">
    <source>
        <dbReference type="EMBL" id="SVD59290.1"/>
    </source>
</evidence>
<organism evidence="2">
    <name type="scientific">marine metagenome</name>
    <dbReference type="NCBI Taxonomy" id="408172"/>
    <lineage>
        <taxon>unclassified sequences</taxon>
        <taxon>metagenomes</taxon>
        <taxon>ecological metagenomes</taxon>
    </lineage>
</organism>